<evidence type="ECO:0000256" key="5">
    <source>
        <dbReference type="ARBA" id="ARBA00049360"/>
    </source>
</evidence>
<dbReference type="PANTHER" id="PTHR23070">
    <property type="entry name" value="BCS1 AAA-TYPE ATPASE"/>
    <property type="match status" value="1"/>
</dbReference>
<dbReference type="InterPro" id="IPR058017">
    <property type="entry name" value="At3g28540-like_C"/>
</dbReference>
<evidence type="ECO:0000313" key="9">
    <source>
        <dbReference type="EMBL" id="KAK1373481.1"/>
    </source>
</evidence>
<evidence type="ECO:0000313" key="10">
    <source>
        <dbReference type="Proteomes" id="UP001237642"/>
    </source>
</evidence>
<comment type="catalytic activity">
    <reaction evidence="5">
        <text>ATP + H2O = ADP + phosphate + H(+)</text>
        <dbReference type="Rhea" id="RHEA:13065"/>
        <dbReference type="ChEBI" id="CHEBI:15377"/>
        <dbReference type="ChEBI" id="CHEBI:15378"/>
        <dbReference type="ChEBI" id="CHEBI:30616"/>
        <dbReference type="ChEBI" id="CHEBI:43474"/>
        <dbReference type="ChEBI" id="CHEBI:456216"/>
    </reaction>
</comment>
<proteinExistence type="inferred from homology"/>
<feature type="chain" id="PRO_5041962394" evidence="7">
    <location>
        <begin position="27"/>
        <end position="481"/>
    </location>
</feature>
<dbReference type="SUPFAM" id="SSF52540">
    <property type="entry name" value="P-loop containing nucleoside triphosphate hydrolases"/>
    <property type="match status" value="1"/>
</dbReference>
<comment type="cofactor">
    <cofactor evidence="1">
        <name>Mg(2+)</name>
        <dbReference type="ChEBI" id="CHEBI:18420"/>
    </cofactor>
</comment>
<keyword evidence="6" id="KW-0067">ATP-binding</keyword>
<evidence type="ECO:0000256" key="2">
    <source>
        <dbReference type="ARBA" id="ARBA00007448"/>
    </source>
</evidence>
<dbReference type="InterPro" id="IPR025753">
    <property type="entry name" value="AAA_N_dom"/>
</dbReference>
<dbReference type="Pfam" id="PF00004">
    <property type="entry name" value="AAA"/>
    <property type="match status" value="1"/>
</dbReference>
<dbReference type="GO" id="GO:0005524">
    <property type="term" value="F:ATP binding"/>
    <property type="evidence" value="ECO:0007669"/>
    <property type="project" value="UniProtKB-KW"/>
</dbReference>
<comment type="similarity">
    <text evidence="2">Belongs to the AAA ATPase family. BCS1 subfamily.</text>
</comment>
<organism evidence="9 10">
    <name type="scientific">Heracleum sosnowskyi</name>
    <dbReference type="NCBI Taxonomy" id="360622"/>
    <lineage>
        <taxon>Eukaryota</taxon>
        <taxon>Viridiplantae</taxon>
        <taxon>Streptophyta</taxon>
        <taxon>Embryophyta</taxon>
        <taxon>Tracheophyta</taxon>
        <taxon>Spermatophyta</taxon>
        <taxon>Magnoliopsida</taxon>
        <taxon>eudicotyledons</taxon>
        <taxon>Gunneridae</taxon>
        <taxon>Pentapetalae</taxon>
        <taxon>asterids</taxon>
        <taxon>campanulids</taxon>
        <taxon>Apiales</taxon>
        <taxon>Apiaceae</taxon>
        <taxon>Apioideae</taxon>
        <taxon>apioid superclade</taxon>
        <taxon>Tordylieae</taxon>
        <taxon>Tordyliinae</taxon>
        <taxon>Heracleum</taxon>
    </lineage>
</organism>
<dbReference type="Pfam" id="PF14363">
    <property type="entry name" value="AAA_assoc"/>
    <property type="match status" value="1"/>
</dbReference>
<dbReference type="InterPro" id="IPR003960">
    <property type="entry name" value="ATPase_AAA_CS"/>
</dbReference>
<gene>
    <name evidence="9" type="ORF">POM88_029674</name>
</gene>
<dbReference type="InterPro" id="IPR003959">
    <property type="entry name" value="ATPase_AAA_core"/>
</dbReference>
<dbReference type="Proteomes" id="UP001237642">
    <property type="component" value="Unassembled WGS sequence"/>
</dbReference>
<keyword evidence="6" id="KW-0547">Nucleotide-binding</keyword>
<protein>
    <submittedName>
        <fullName evidence="9">AAA domain-containing protein</fullName>
    </submittedName>
</protein>
<dbReference type="InterPro" id="IPR050747">
    <property type="entry name" value="Mitochondrial_chaperone_BCS1"/>
</dbReference>
<comment type="caution">
    <text evidence="9">The sequence shown here is derived from an EMBL/GenBank/DDBJ whole genome shotgun (WGS) entry which is preliminary data.</text>
</comment>
<evidence type="ECO:0000256" key="6">
    <source>
        <dbReference type="RuleBase" id="RU003651"/>
    </source>
</evidence>
<dbReference type="GO" id="GO:0016887">
    <property type="term" value="F:ATP hydrolysis activity"/>
    <property type="evidence" value="ECO:0007669"/>
    <property type="project" value="InterPro"/>
</dbReference>
<dbReference type="CDD" id="cd19510">
    <property type="entry name" value="RecA-like_BCS1"/>
    <property type="match status" value="1"/>
</dbReference>
<reference evidence="9" key="1">
    <citation type="submission" date="2023-02" db="EMBL/GenBank/DDBJ databases">
        <title>Genome of toxic invasive species Heracleum sosnowskyi carries increased number of genes despite the absence of recent whole-genome duplications.</title>
        <authorList>
            <person name="Schelkunov M."/>
            <person name="Shtratnikova V."/>
            <person name="Makarenko M."/>
            <person name="Klepikova A."/>
            <person name="Omelchenko D."/>
            <person name="Novikova G."/>
            <person name="Obukhova E."/>
            <person name="Bogdanov V."/>
            <person name="Penin A."/>
            <person name="Logacheva M."/>
        </authorList>
    </citation>
    <scope>NUCLEOTIDE SEQUENCE</scope>
    <source>
        <strain evidence="9">Hsosn_3</strain>
        <tissue evidence="9">Leaf</tissue>
    </source>
</reference>
<dbReference type="SMART" id="SM00382">
    <property type="entry name" value="AAA"/>
    <property type="match status" value="1"/>
</dbReference>
<accession>A0AAD8HVC1</accession>
<evidence type="ECO:0000259" key="8">
    <source>
        <dbReference type="SMART" id="SM00382"/>
    </source>
</evidence>
<dbReference type="Gene3D" id="6.10.280.40">
    <property type="match status" value="1"/>
</dbReference>
<evidence type="ECO:0000256" key="3">
    <source>
        <dbReference type="ARBA" id="ARBA00022801"/>
    </source>
</evidence>
<dbReference type="PROSITE" id="PS00674">
    <property type="entry name" value="AAA"/>
    <property type="match status" value="1"/>
</dbReference>
<feature type="domain" description="AAA+ ATPase" evidence="8">
    <location>
        <begin position="240"/>
        <end position="375"/>
    </location>
</feature>
<dbReference type="InterPro" id="IPR027417">
    <property type="entry name" value="P-loop_NTPase"/>
</dbReference>
<evidence type="ECO:0000256" key="4">
    <source>
        <dbReference type="ARBA" id="ARBA00022842"/>
    </source>
</evidence>
<reference evidence="9" key="2">
    <citation type="submission" date="2023-05" db="EMBL/GenBank/DDBJ databases">
        <authorList>
            <person name="Schelkunov M.I."/>
        </authorList>
    </citation>
    <scope>NUCLEOTIDE SEQUENCE</scope>
    <source>
        <strain evidence="9">Hsosn_3</strain>
        <tissue evidence="9">Leaf</tissue>
    </source>
</reference>
<dbReference type="AlphaFoldDB" id="A0AAD8HVC1"/>
<keyword evidence="10" id="KW-1185">Reference proteome</keyword>
<keyword evidence="3" id="KW-0378">Hydrolase</keyword>
<evidence type="ECO:0000256" key="7">
    <source>
        <dbReference type="SAM" id="SignalP"/>
    </source>
</evidence>
<keyword evidence="7" id="KW-0732">Signal</keyword>
<dbReference type="Gene3D" id="3.40.50.300">
    <property type="entry name" value="P-loop containing nucleotide triphosphate hydrolases"/>
    <property type="match status" value="1"/>
</dbReference>
<keyword evidence="4" id="KW-0460">Magnesium</keyword>
<feature type="signal peptide" evidence="7">
    <location>
        <begin position="1"/>
        <end position="26"/>
    </location>
</feature>
<sequence>MEFTMSSLFSVYASLSSLLMLIRTVANDIIPTPVRSYLESVLQYLFHRFTPALSQSTTIVVDDYSGINRNEIFESAEIYLRSKISPATDRFKVHKTRRQNNINLGIEKDIEMIDKFQGFELTWKFVFPEERKHSGSDKYFELSFDKKFKKIVLKEYFPFVLEKAKEIKAQDKVVRLYTRDFVHSYGDDEEGSSEWGSVNLEHPSTFDTLAMDPEMKQSVIDDLERFVRRKEYYKKVGKAWKRGYLLYGPPGTGKSSLVAAMANYLRFDIYDLELTSMYSNSELRRVLLSTTNRSIVLIEDIDCSAQMKDRDSDGDYDNSTSKLTLSGMLNFIDGLWSTCGDERIIVFTTNHKDKLDPALLRPGRMDMHIHMSYCTYNGFKVLARNYLGCQGHRLFRQIEDLMGKVTVTPAELAEELMKSELVDAALDGVIRFLTNKLELADKDDVEDTQVEESKVVKKTSRASKLFRKFVRSSSKTSFLVQ</sequence>
<dbReference type="InterPro" id="IPR003593">
    <property type="entry name" value="AAA+_ATPase"/>
</dbReference>
<evidence type="ECO:0000256" key="1">
    <source>
        <dbReference type="ARBA" id="ARBA00001946"/>
    </source>
</evidence>
<dbReference type="Pfam" id="PF25568">
    <property type="entry name" value="AAA_lid_At3g28540"/>
    <property type="match status" value="1"/>
</dbReference>
<dbReference type="EMBL" id="JAUIZM010000007">
    <property type="protein sequence ID" value="KAK1373481.1"/>
    <property type="molecule type" value="Genomic_DNA"/>
</dbReference>
<dbReference type="GO" id="GO:0006950">
    <property type="term" value="P:response to stress"/>
    <property type="evidence" value="ECO:0007669"/>
    <property type="project" value="UniProtKB-ARBA"/>
</dbReference>
<name>A0AAD8HVC1_9APIA</name>